<dbReference type="Gene3D" id="3.30.360.10">
    <property type="entry name" value="Dihydrodipicolinate Reductase, domain 2"/>
    <property type="match status" value="1"/>
</dbReference>
<evidence type="ECO:0000256" key="2">
    <source>
        <dbReference type="ARBA" id="ARBA00023002"/>
    </source>
</evidence>
<accession>A0ABS2TGN2</accession>
<feature type="domain" description="GFO/IDH/MocA-like oxidoreductase" evidence="4">
    <location>
        <begin position="134"/>
        <end position="249"/>
    </location>
</feature>
<organism evidence="5 6">
    <name type="scientific">Flaviflexus equikiangi</name>
    <dbReference type="NCBI Taxonomy" id="2758573"/>
    <lineage>
        <taxon>Bacteria</taxon>
        <taxon>Bacillati</taxon>
        <taxon>Actinomycetota</taxon>
        <taxon>Actinomycetes</taxon>
        <taxon>Actinomycetales</taxon>
        <taxon>Actinomycetaceae</taxon>
        <taxon>Flaviflexus</taxon>
    </lineage>
</organism>
<keyword evidence="2" id="KW-0560">Oxidoreductase</keyword>
<sequence>MLNELRVGIVGLGVMGSDHARNLAAGVRGAALVAVSDADRPRAESIAAELGAAHVFDNGLDMIGSGEIDALIIATPDDTHASLVRAALGAGLAILCEKPLAPTAEEAAEIVALAESLPAHRLSMGFMRRFDQGYRALKDRIDAGADGRLLMTHSVHRNVSAYPGQDSAATITNSAVHEFDILPWLSGSRLVRAQWTAGRPSSLIETRHDPQFVILHDESGVLHTVQLQVHARYGYDVRCEVVCEEGSAELAPVPALVEQEPIVTHSNLARSTAYPADWRPRFADAYRRELQAWVIASLAGTVPAEATTPREALESALVARAVVQSMSSQSAIVDIPTVDEWLAR</sequence>
<evidence type="ECO:0000259" key="4">
    <source>
        <dbReference type="Pfam" id="PF22725"/>
    </source>
</evidence>
<comment type="similarity">
    <text evidence="1">Belongs to the Gfo/Idh/MocA family.</text>
</comment>
<reference evidence="6" key="1">
    <citation type="submission" date="2021-02" db="EMBL/GenBank/DDBJ databases">
        <title>Leucobacter sp. CX169.</title>
        <authorList>
            <person name="Cheng Y."/>
        </authorList>
    </citation>
    <scope>NUCLEOTIDE SEQUENCE [LARGE SCALE GENOMIC DNA]</scope>
    <source>
        <strain evidence="6">JY899</strain>
    </source>
</reference>
<evidence type="ECO:0000313" key="5">
    <source>
        <dbReference type="EMBL" id="MBM9433782.1"/>
    </source>
</evidence>
<gene>
    <name evidence="5" type="ORF">JVW63_08745</name>
</gene>
<dbReference type="InterPro" id="IPR036291">
    <property type="entry name" value="NAD(P)-bd_dom_sf"/>
</dbReference>
<name>A0ABS2TGN2_9ACTO</name>
<dbReference type="Pfam" id="PF01408">
    <property type="entry name" value="GFO_IDH_MocA"/>
    <property type="match status" value="1"/>
</dbReference>
<proteinExistence type="inferred from homology"/>
<dbReference type="SUPFAM" id="SSF51735">
    <property type="entry name" value="NAD(P)-binding Rossmann-fold domains"/>
    <property type="match status" value="1"/>
</dbReference>
<evidence type="ECO:0000313" key="6">
    <source>
        <dbReference type="Proteomes" id="UP000705983"/>
    </source>
</evidence>
<dbReference type="RefSeq" id="WP_187996916.1">
    <property type="nucleotide sequence ID" value="NZ_JACEXG010000005.1"/>
</dbReference>
<dbReference type="Gene3D" id="3.40.50.720">
    <property type="entry name" value="NAD(P)-binding Rossmann-like Domain"/>
    <property type="match status" value="1"/>
</dbReference>
<dbReference type="InterPro" id="IPR000683">
    <property type="entry name" value="Gfo/Idh/MocA-like_OxRdtase_N"/>
</dbReference>
<dbReference type="PANTHER" id="PTHR42840:SF3">
    <property type="entry name" value="BINDING ROSSMANN FOLD OXIDOREDUCTASE, PUTATIVE (AFU_ORTHOLOGUE AFUA_2G10240)-RELATED"/>
    <property type="match status" value="1"/>
</dbReference>
<dbReference type="PANTHER" id="PTHR42840">
    <property type="entry name" value="NAD(P)-BINDING ROSSMANN-FOLD SUPERFAMILY PROTEIN-RELATED"/>
    <property type="match status" value="1"/>
</dbReference>
<evidence type="ECO:0000259" key="3">
    <source>
        <dbReference type="Pfam" id="PF01408"/>
    </source>
</evidence>
<dbReference type="InterPro" id="IPR055170">
    <property type="entry name" value="GFO_IDH_MocA-like_dom"/>
</dbReference>
<dbReference type="SUPFAM" id="SSF55347">
    <property type="entry name" value="Glyceraldehyde-3-phosphate dehydrogenase-like, C-terminal domain"/>
    <property type="match status" value="1"/>
</dbReference>
<evidence type="ECO:0000256" key="1">
    <source>
        <dbReference type="ARBA" id="ARBA00010928"/>
    </source>
</evidence>
<dbReference type="Pfam" id="PF22725">
    <property type="entry name" value="GFO_IDH_MocA_C3"/>
    <property type="match status" value="1"/>
</dbReference>
<comment type="caution">
    <text evidence="5">The sequence shown here is derived from an EMBL/GenBank/DDBJ whole genome shotgun (WGS) entry which is preliminary data.</text>
</comment>
<keyword evidence="6" id="KW-1185">Reference proteome</keyword>
<protein>
    <submittedName>
        <fullName evidence="5">Gfo/Idh/MocA family oxidoreductase</fullName>
    </submittedName>
</protein>
<dbReference type="EMBL" id="JAFFJS010000005">
    <property type="protein sequence ID" value="MBM9433782.1"/>
    <property type="molecule type" value="Genomic_DNA"/>
</dbReference>
<feature type="domain" description="Gfo/Idh/MocA-like oxidoreductase N-terminal" evidence="3">
    <location>
        <begin position="5"/>
        <end position="118"/>
    </location>
</feature>
<dbReference type="Proteomes" id="UP000705983">
    <property type="component" value="Unassembled WGS sequence"/>
</dbReference>